<protein>
    <submittedName>
        <fullName evidence="6">Deoxycytidylate deaminase</fullName>
    </submittedName>
</protein>
<evidence type="ECO:0000313" key="7">
    <source>
        <dbReference type="Proteomes" id="UP001612915"/>
    </source>
</evidence>
<evidence type="ECO:0000256" key="4">
    <source>
        <dbReference type="ARBA" id="ARBA00022833"/>
    </source>
</evidence>
<dbReference type="Gene3D" id="3.40.140.10">
    <property type="entry name" value="Cytidine Deaminase, domain 2"/>
    <property type="match status" value="1"/>
</dbReference>
<dbReference type="PANTHER" id="PTHR11086:SF18">
    <property type="entry name" value="DEOXYCYTIDYLATE DEAMINASE"/>
    <property type="match status" value="1"/>
</dbReference>
<keyword evidence="4" id="KW-0862">Zinc</keyword>
<keyword evidence="3" id="KW-0378">Hydrolase</keyword>
<evidence type="ECO:0000259" key="5">
    <source>
        <dbReference type="PROSITE" id="PS51747"/>
    </source>
</evidence>
<evidence type="ECO:0000313" key="6">
    <source>
        <dbReference type="EMBL" id="MFI7585504.1"/>
    </source>
</evidence>
<gene>
    <name evidence="6" type="ORF">ACIB24_00345</name>
</gene>
<reference evidence="6 7" key="1">
    <citation type="submission" date="2024-10" db="EMBL/GenBank/DDBJ databases">
        <title>The Natural Products Discovery Center: Release of the First 8490 Sequenced Strains for Exploring Actinobacteria Biosynthetic Diversity.</title>
        <authorList>
            <person name="Kalkreuter E."/>
            <person name="Kautsar S.A."/>
            <person name="Yang D."/>
            <person name="Bader C.D."/>
            <person name="Teijaro C.N."/>
            <person name="Fluegel L."/>
            <person name="Davis C.M."/>
            <person name="Simpson J.R."/>
            <person name="Lauterbach L."/>
            <person name="Steele A.D."/>
            <person name="Gui C."/>
            <person name="Meng S."/>
            <person name="Li G."/>
            <person name="Viehrig K."/>
            <person name="Ye F."/>
            <person name="Su P."/>
            <person name="Kiefer A.F."/>
            <person name="Nichols A."/>
            <person name="Cepeda A.J."/>
            <person name="Yan W."/>
            <person name="Fan B."/>
            <person name="Jiang Y."/>
            <person name="Adhikari A."/>
            <person name="Zheng C.-J."/>
            <person name="Schuster L."/>
            <person name="Cowan T.M."/>
            <person name="Smanski M.J."/>
            <person name="Chevrette M.G."/>
            <person name="De Carvalho L.P.S."/>
            <person name="Shen B."/>
        </authorList>
    </citation>
    <scope>NUCLEOTIDE SEQUENCE [LARGE SCALE GENOMIC DNA]</scope>
    <source>
        <strain evidence="6 7">NPDC049639</strain>
    </source>
</reference>
<dbReference type="RefSeq" id="WP_398273488.1">
    <property type="nucleotide sequence ID" value="NZ_JBITLV010000001.1"/>
</dbReference>
<accession>A0ABW8AGM4</accession>
<comment type="caution">
    <text evidence="6">The sequence shown here is derived from an EMBL/GenBank/DDBJ whole genome shotgun (WGS) entry which is preliminary data.</text>
</comment>
<dbReference type="InterPro" id="IPR016192">
    <property type="entry name" value="APOBEC/CMP_deaminase_Zn-bd"/>
</dbReference>
<dbReference type="PROSITE" id="PS00903">
    <property type="entry name" value="CYT_DCMP_DEAMINASES_1"/>
    <property type="match status" value="1"/>
</dbReference>
<evidence type="ECO:0000256" key="1">
    <source>
        <dbReference type="ARBA" id="ARBA00006576"/>
    </source>
</evidence>
<dbReference type="InterPro" id="IPR015517">
    <property type="entry name" value="dCMP_deaminase-rel"/>
</dbReference>
<name>A0ABW8AGM4_9ACTN</name>
<dbReference type="SUPFAM" id="SSF53927">
    <property type="entry name" value="Cytidine deaminase-like"/>
    <property type="match status" value="1"/>
</dbReference>
<evidence type="ECO:0000256" key="3">
    <source>
        <dbReference type="ARBA" id="ARBA00022801"/>
    </source>
</evidence>
<sequence>MSQLLLFLPVLHAGYRRLLAQRPDAEILLVGPDFASEYPVVRKEIRALDAAETLEWLLKLGLVPRGRVLAPADLPSAVEPGGELIVPDEDLMRSLVADFGLDARARVVWQRTFLRWDREWSRAGVPAEWDGAVSEAEYARHMQGLAFEAAGRSSDWWRQVGAVAARGETVLAVEHNRHLPTEYSPYVDGDPRNDFRRGVELDRSTAVHAEQALIARAAREGFSLAGADLHVTTFPCPACSRLIAEVGFARCYFAGGYSVLAGAEVMRGAGVELIAVDLSSNDES</sequence>
<comment type="similarity">
    <text evidence="1">Belongs to the cytidine and deoxycytidylate deaminase family.</text>
</comment>
<dbReference type="InterPro" id="IPR002125">
    <property type="entry name" value="CMP_dCMP_dom"/>
</dbReference>
<keyword evidence="2" id="KW-0479">Metal-binding</keyword>
<evidence type="ECO:0000256" key="2">
    <source>
        <dbReference type="ARBA" id="ARBA00022723"/>
    </source>
</evidence>
<dbReference type="InterPro" id="IPR016193">
    <property type="entry name" value="Cytidine_deaminase-like"/>
</dbReference>
<dbReference type="PANTHER" id="PTHR11086">
    <property type="entry name" value="DEOXYCYTIDYLATE DEAMINASE-RELATED"/>
    <property type="match status" value="1"/>
</dbReference>
<organism evidence="6 7">
    <name type="scientific">Spongisporangium articulatum</name>
    <dbReference type="NCBI Taxonomy" id="3362603"/>
    <lineage>
        <taxon>Bacteria</taxon>
        <taxon>Bacillati</taxon>
        <taxon>Actinomycetota</taxon>
        <taxon>Actinomycetes</taxon>
        <taxon>Kineosporiales</taxon>
        <taxon>Kineosporiaceae</taxon>
        <taxon>Spongisporangium</taxon>
    </lineage>
</organism>
<dbReference type="EMBL" id="JBITLV010000001">
    <property type="protein sequence ID" value="MFI7585504.1"/>
    <property type="molecule type" value="Genomic_DNA"/>
</dbReference>
<feature type="domain" description="CMP/dCMP-type deaminase" evidence="5">
    <location>
        <begin position="137"/>
        <end position="273"/>
    </location>
</feature>
<proteinExistence type="inferred from homology"/>
<dbReference type="PROSITE" id="PS51747">
    <property type="entry name" value="CYT_DCMP_DEAMINASES_2"/>
    <property type="match status" value="1"/>
</dbReference>
<dbReference type="Pfam" id="PF00383">
    <property type="entry name" value="dCMP_cyt_deam_1"/>
    <property type="match status" value="1"/>
</dbReference>
<dbReference type="Proteomes" id="UP001612915">
    <property type="component" value="Unassembled WGS sequence"/>
</dbReference>
<keyword evidence="7" id="KW-1185">Reference proteome</keyword>